<organism evidence="2 3">
    <name type="scientific">Saccharomonospora amisosensis</name>
    <dbReference type="NCBI Taxonomy" id="1128677"/>
    <lineage>
        <taxon>Bacteria</taxon>
        <taxon>Bacillati</taxon>
        <taxon>Actinomycetota</taxon>
        <taxon>Actinomycetes</taxon>
        <taxon>Pseudonocardiales</taxon>
        <taxon>Pseudonocardiaceae</taxon>
        <taxon>Saccharomonospora</taxon>
    </lineage>
</organism>
<feature type="transmembrane region" description="Helical" evidence="1">
    <location>
        <begin position="68"/>
        <end position="86"/>
    </location>
</feature>
<dbReference type="AlphaFoldDB" id="A0A7X5UTG5"/>
<keyword evidence="1" id="KW-0812">Transmembrane</keyword>
<evidence type="ECO:0000313" key="2">
    <source>
        <dbReference type="EMBL" id="NIJ13880.1"/>
    </source>
</evidence>
<keyword evidence="3" id="KW-1185">Reference proteome</keyword>
<name>A0A7X5UTG5_9PSEU</name>
<accession>A0A7X5UTG5</accession>
<protein>
    <recommendedName>
        <fullName evidence="4">DUF998 domain-containing protein</fullName>
    </recommendedName>
</protein>
<feature type="transmembrane region" description="Helical" evidence="1">
    <location>
        <begin position="198"/>
        <end position="216"/>
    </location>
</feature>
<dbReference type="Pfam" id="PF06197">
    <property type="entry name" value="DUF998"/>
    <property type="match status" value="1"/>
</dbReference>
<feature type="transmembrane region" description="Helical" evidence="1">
    <location>
        <begin position="12"/>
        <end position="34"/>
    </location>
</feature>
<dbReference type="Proteomes" id="UP000545493">
    <property type="component" value="Unassembled WGS sequence"/>
</dbReference>
<feature type="transmembrane region" description="Helical" evidence="1">
    <location>
        <begin position="165"/>
        <end position="186"/>
    </location>
</feature>
<proteinExistence type="predicted"/>
<evidence type="ECO:0000313" key="3">
    <source>
        <dbReference type="Proteomes" id="UP000545493"/>
    </source>
</evidence>
<keyword evidence="1" id="KW-1133">Transmembrane helix</keyword>
<sequence>MLPVLRRSATLAAVRGLTVALLSVGTAAHLGWVLEYFLDTGLSPLHSFPGELSADGQPHREVFRMAEWVAGAAFLLAVPPLLRVAPVHWQGRLTVAVVCVFALLLLLHATFPPDCAPSVSQACRNRDNVSVSHRIHHVTSVLLALQYVVGPATLVLWWRGGWQAIPVLVLAVEFLAWAAMVALGLLGSWRFVGLAARAQLAALTVLLCAGMAYLLTIDRDVRDRWEDVPR</sequence>
<keyword evidence="1" id="KW-0472">Membrane</keyword>
<gene>
    <name evidence="2" type="ORF">FHU38_004224</name>
</gene>
<feature type="transmembrane region" description="Helical" evidence="1">
    <location>
        <begin position="93"/>
        <end position="111"/>
    </location>
</feature>
<dbReference type="RefSeq" id="WP_167174077.1">
    <property type="nucleotide sequence ID" value="NZ_JAAOYM010000001.1"/>
</dbReference>
<evidence type="ECO:0000256" key="1">
    <source>
        <dbReference type="SAM" id="Phobius"/>
    </source>
</evidence>
<feature type="transmembrane region" description="Helical" evidence="1">
    <location>
        <begin position="135"/>
        <end position="158"/>
    </location>
</feature>
<reference evidence="2 3" key="1">
    <citation type="submission" date="2020-03" db="EMBL/GenBank/DDBJ databases">
        <title>Sequencing the genomes of 1000 actinobacteria strains.</title>
        <authorList>
            <person name="Klenk H.-P."/>
        </authorList>
    </citation>
    <scope>NUCLEOTIDE SEQUENCE [LARGE SCALE GENOMIC DNA]</scope>
    <source>
        <strain evidence="2 3">DSM 45685</strain>
    </source>
</reference>
<comment type="caution">
    <text evidence="2">The sequence shown here is derived from an EMBL/GenBank/DDBJ whole genome shotgun (WGS) entry which is preliminary data.</text>
</comment>
<evidence type="ECO:0008006" key="4">
    <source>
        <dbReference type="Google" id="ProtNLM"/>
    </source>
</evidence>
<dbReference type="EMBL" id="JAAOYM010000001">
    <property type="protein sequence ID" value="NIJ13880.1"/>
    <property type="molecule type" value="Genomic_DNA"/>
</dbReference>
<dbReference type="InterPro" id="IPR009339">
    <property type="entry name" value="DUF998"/>
</dbReference>